<sequence length="173" mass="19214">MYSKSLGFFCCLILCACGSVQVAYDYDKKKDFSNYKSYDYYPEMESGLSDLDNKRLFRHIDSLLQTRGFEYSTTPDIYINIKTSTRPKPSNSSVGIGIGGTGRNIGGGVSVGLPVGGAEQYREIIFDIVDATEDELIWQAVSEGTISEQMTPEIRDAKLKAVVDKVFSNYPPQ</sequence>
<keyword evidence="3" id="KW-1185">Reference proteome</keyword>
<dbReference type="Pfam" id="PF13590">
    <property type="entry name" value="DUF4136"/>
    <property type="match status" value="1"/>
</dbReference>
<dbReference type="HOGENOM" id="CLU_113282_3_1_10"/>
<dbReference type="InterPro" id="IPR025411">
    <property type="entry name" value="DUF4136"/>
</dbReference>
<dbReference type="PROSITE" id="PS51257">
    <property type="entry name" value="PROKAR_LIPOPROTEIN"/>
    <property type="match status" value="1"/>
</dbReference>
<dbReference type="RefSeq" id="WP_008613637.1">
    <property type="nucleotide sequence ID" value="NZ_JH651379.1"/>
</dbReference>
<reference evidence="2 3" key="1">
    <citation type="submission" date="2012-02" db="EMBL/GenBank/DDBJ databases">
        <title>Improved High-Quality Draft genome of Joostella marina DSM 19592.</title>
        <authorList>
            <consortium name="US DOE Joint Genome Institute (JGI-PGF)"/>
            <person name="Lucas S."/>
            <person name="Copeland A."/>
            <person name="Lapidus A."/>
            <person name="Bruce D."/>
            <person name="Goodwin L."/>
            <person name="Pitluck S."/>
            <person name="Peters L."/>
            <person name="Chertkov O."/>
            <person name="Ovchinnikova G."/>
            <person name="Kyrpides N."/>
            <person name="Mavromatis K."/>
            <person name="Detter J.C."/>
            <person name="Han C."/>
            <person name="Land M."/>
            <person name="Hauser L."/>
            <person name="Markowitz V."/>
            <person name="Cheng J.-F."/>
            <person name="Hugenholtz P."/>
            <person name="Woyke T."/>
            <person name="Wu D."/>
            <person name="Tindall B."/>
            <person name="Brambilla E."/>
            <person name="Klenk H.-P."/>
            <person name="Eisen J.A."/>
        </authorList>
    </citation>
    <scope>NUCLEOTIDE SEQUENCE [LARGE SCALE GENOMIC DNA]</scope>
    <source>
        <strain evidence="2 3">DSM 19592</strain>
    </source>
</reference>
<dbReference type="Gene3D" id="3.30.160.670">
    <property type="match status" value="1"/>
</dbReference>
<protein>
    <recommendedName>
        <fullName evidence="1">DUF4136 domain-containing protein</fullName>
    </recommendedName>
</protein>
<evidence type="ECO:0000259" key="1">
    <source>
        <dbReference type="Pfam" id="PF13590"/>
    </source>
</evidence>
<dbReference type="EMBL" id="JH651379">
    <property type="protein sequence ID" value="EIJ39846.1"/>
    <property type="molecule type" value="Genomic_DNA"/>
</dbReference>
<dbReference type="OrthoDB" id="1430233at2"/>
<organism evidence="2 3">
    <name type="scientific">Galbibacter orientalis DSM 19592</name>
    <dbReference type="NCBI Taxonomy" id="926559"/>
    <lineage>
        <taxon>Bacteria</taxon>
        <taxon>Pseudomonadati</taxon>
        <taxon>Bacteroidota</taxon>
        <taxon>Flavobacteriia</taxon>
        <taxon>Flavobacteriales</taxon>
        <taxon>Flavobacteriaceae</taxon>
        <taxon>Galbibacter</taxon>
    </lineage>
</organism>
<evidence type="ECO:0000313" key="2">
    <source>
        <dbReference type="EMBL" id="EIJ39846.1"/>
    </source>
</evidence>
<gene>
    <name evidence="2" type="ORF">JoomaDRAFT_2885</name>
</gene>
<dbReference type="eggNOG" id="ENOG5031G7J">
    <property type="taxonomic scope" value="Bacteria"/>
</dbReference>
<name>I3C8A3_9FLAO</name>
<feature type="domain" description="DUF4136" evidence="1">
    <location>
        <begin position="22"/>
        <end position="172"/>
    </location>
</feature>
<dbReference type="STRING" id="926559.JoomaDRAFT_2885"/>
<accession>I3C8A3</accession>
<evidence type="ECO:0000313" key="3">
    <source>
        <dbReference type="Proteomes" id="UP000004690"/>
    </source>
</evidence>
<dbReference type="AlphaFoldDB" id="I3C8A3"/>
<proteinExistence type="predicted"/>
<dbReference type="Proteomes" id="UP000004690">
    <property type="component" value="Unassembled WGS sequence"/>
</dbReference>